<dbReference type="AlphaFoldDB" id="A0A9J6B1Y2"/>
<proteinExistence type="predicted"/>
<name>A0A9J6B1Y2_SOLCO</name>
<keyword evidence="2" id="KW-1185">Reference proteome</keyword>
<organism evidence="1 2">
    <name type="scientific">Solanum commersonii</name>
    <name type="common">Commerson's wild potato</name>
    <name type="synonym">Commerson's nightshade</name>
    <dbReference type="NCBI Taxonomy" id="4109"/>
    <lineage>
        <taxon>Eukaryota</taxon>
        <taxon>Viridiplantae</taxon>
        <taxon>Streptophyta</taxon>
        <taxon>Embryophyta</taxon>
        <taxon>Tracheophyta</taxon>
        <taxon>Spermatophyta</taxon>
        <taxon>Magnoliopsida</taxon>
        <taxon>eudicotyledons</taxon>
        <taxon>Gunneridae</taxon>
        <taxon>Pentapetalae</taxon>
        <taxon>asterids</taxon>
        <taxon>lamiids</taxon>
        <taxon>Solanales</taxon>
        <taxon>Solanaceae</taxon>
        <taxon>Solanoideae</taxon>
        <taxon>Solaneae</taxon>
        <taxon>Solanum</taxon>
    </lineage>
</organism>
<evidence type="ECO:0000313" key="1">
    <source>
        <dbReference type="EMBL" id="KAG5630660.1"/>
    </source>
</evidence>
<evidence type="ECO:0000313" key="2">
    <source>
        <dbReference type="Proteomes" id="UP000824120"/>
    </source>
</evidence>
<accession>A0A9J6B1Y2</accession>
<gene>
    <name evidence="1" type="ORF">H5410_002377</name>
</gene>
<dbReference type="EMBL" id="JACXVP010000001">
    <property type="protein sequence ID" value="KAG5630660.1"/>
    <property type="molecule type" value="Genomic_DNA"/>
</dbReference>
<reference evidence="1 2" key="1">
    <citation type="submission" date="2020-09" db="EMBL/GenBank/DDBJ databases">
        <title>De no assembly of potato wild relative species, Solanum commersonii.</title>
        <authorList>
            <person name="Cho K."/>
        </authorList>
    </citation>
    <scope>NUCLEOTIDE SEQUENCE [LARGE SCALE GENOMIC DNA]</scope>
    <source>
        <strain evidence="1">LZ3.2</strain>
        <tissue evidence="1">Leaf</tissue>
    </source>
</reference>
<dbReference type="Proteomes" id="UP000824120">
    <property type="component" value="Chromosome 1"/>
</dbReference>
<protein>
    <submittedName>
        <fullName evidence="1">Uncharacterized protein</fullName>
    </submittedName>
</protein>
<comment type="caution">
    <text evidence="1">The sequence shown here is derived from an EMBL/GenBank/DDBJ whole genome shotgun (WGS) entry which is preliminary data.</text>
</comment>
<sequence length="92" mass="10727">MPSCINLQPFCTLSCWVIWYYFAELLGDTPLTPFHRQLDLSFQGSTHWNKRRSLGRSVTRQLGLAIFRPSFLLSFQRLVPFCQVVSMLCLKL</sequence>